<protein>
    <submittedName>
        <fullName evidence="1">Tetratricopeptide (TPR) repeat protein</fullName>
    </submittedName>
</protein>
<gene>
    <name evidence="1" type="ORF">FHS29_000195</name>
</gene>
<accession>A0A841CC91</accession>
<dbReference type="Pfam" id="PF13424">
    <property type="entry name" value="TPR_12"/>
    <property type="match status" value="1"/>
</dbReference>
<dbReference type="Proteomes" id="UP000547510">
    <property type="component" value="Unassembled WGS sequence"/>
</dbReference>
<dbReference type="AlphaFoldDB" id="A0A841CC91"/>
<dbReference type="EMBL" id="JACHJN010000001">
    <property type="protein sequence ID" value="MBB5953625.1"/>
    <property type="molecule type" value="Genomic_DNA"/>
</dbReference>
<comment type="caution">
    <text evidence="1">The sequence shown here is derived from an EMBL/GenBank/DDBJ whole genome shotgun (WGS) entry which is preliminary data.</text>
</comment>
<sequence>MSQTSGSPSIRIDLLHSFRVLEADELPTRVLAVGADVDLWSVDEVLADLVGVPLDDGPARLVPAGDGRFALRPAPDTAPFRNAVVARRIGEDLLVALDTCAALAGVERAEFDYEVAGVVLPAVEFADRSQASAWLARHRPLLTAAVRANTRAGCYALAVALAARVWSLPPGDAGPAWGSELSWWSTEAAIEARRPEALAGLLAASARWFADAGDFVTAEQHGIRESRTRRRIGAPDGIAAALWRRAGIYHRSGHLHFALDCYRELSADYLERGDRHGRARALAATGVTLLASGRPNAAAERLDQAMRLYDDLPDSSPVERADVLEDLGRALWRLGEHGVALRRLDEALSLLVDVDDAAADRVRRLRAGLPER</sequence>
<dbReference type="SUPFAM" id="SSF48452">
    <property type="entry name" value="TPR-like"/>
    <property type="match status" value="1"/>
</dbReference>
<dbReference type="RefSeq" id="WP_184687318.1">
    <property type="nucleotide sequence ID" value="NZ_JACHJN010000001.1"/>
</dbReference>
<evidence type="ECO:0000313" key="2">
    <source>
        <dbReference type="Proteomes" id="UP000547510"/>
    </source>
</evidence>
<dbReference type="Gene3D" id="1.25.40.10">
    <property type="entry name" value="Tetratricopeptide repeat domain"/>
    <property type="match status" value="1"/>
</dbReference>
<dbReference type="InterPro" id="IPR011990">
    <property type="entry name" value="TPR-like_helical_dom_sf"/>
</dbReference>
<proteinExistence type="predicted"/>
<keyword evidence="2" id="KW-1185">Reference proteome</keyword>
<evidence type="ECO:0000313" key="1">
    <source>
        <dbReference type="EMBL" id="MBB5953625.1"/>
    </source>
</evidence>
<name>A0A841CC91_9PSEU</name>
<organism evidence="1 2">
    <name type="scientific">Saccharothrix tamanrassetensis</name>
    <dbReference type="NCBI Taxonomy" id="1051531"/>
    <lineage>
        <taxon>Bacteria</taxon>
        <taxon>Bacillati</taxon>
        <taxon>Actinomycetota</taxon>
        <taxon>Actinomycetes</taxon>
        <taxon>Pseudonocardiales</taxon>
        <taxon>Pseudonocardiaceae</taxon>
        <taxon>Saccharothrix</taxon>
    </lineage>
</organism>
<reference evidence="1 2" key="1">
    <citation type="submission" date="2020-08" db="EMBL/GenBank/DDBJ databases">
        <title>Genomic Encyclopedia of Type Strains, Phase III (KMG-III): the genomes of soil and plant-associated and newly described type strains.</title>
        <authorList>
            <person name="Whitman W."/>
        </authorList>
    </citation>
    <scope>NUCLEOTIDE SEQUENCE [LARGE SCALE GENOMIC DNA]</scope>
    <source>
        <strain evidence="1 2">CECT 8640</strain>
    </source>
</reference>